<dbReference type="Proteomes" id="UP000272112">
    <property type="component" value="Segment"/>
</dbReference>
<dbReference type="Pfam" id="PF05119">
    <property type="entry name" value="Terminase_4"/>
    <property type="match status" value="1"/>
</dbReference>
<evidence type="ECO:0000313" key="1">
    <source>
        <dbReference type="EMBL" id="AZF92337.1"/>
    </source>
</evidence>
<dbReference type="InterPro" id="IPR006448">
    <property type="entry name" value="Phage_term_ssu_P27"/>
</dbReference>
<protein>
    <submittedName>
        <fullName evidence="1">Terminase small subunit</fullName>
    </submittedName>
</protein>
<name>A0A3G8FBY2_9CAUD</name>
<keyword evidence="2" id="KW-1185">Reference proteome</keyword>
<proteinExistence type="predicted"/>
<accession>A0A3G8FBY2</accession>
<evidence type="ECO:0000313" key="2">
    <source>
        <dbReference type="Proteomes" id="UP000272112"/>
    </source>
</evidence>
<organism evidence="1 2">
    <name type="scientific">Streptococcus phage CHPC879</name>
    <dbReference type="NCBI Taxonomy" id="2365045"/>
    <lineage>
        <taxon>Viruses</taxon>
        <taxon>Duplodnaviria</taxon>
        <taxon>Heunggongvirae</taxon>
        <taxon>Uroviricota</taxon>
        <taxon>Caudoviricetes</taxon>
        <taxon>Aliceevansviridae</taxon>
        <taxon>Moineauvirus</taxon>
        <taxon>Moineauvirus CHPC879</taxon>
    </lineage>
</organism>
<dbReference type="NCBIfam" id="TIGR01558">
    <property type="entry name" value="sm_term_P27"/>
    <property type="match status" value="1"/>
</dbReference>
<reference evidence="1 2" key="1">
    <citation type="submission" date="2018-09" db="EMBL/GenBank/DDBJ databases">
        <title>A comparative genomics approach for identifying host-range determinants of bacteriophages infecting Streptococcus thermophilus.</title>
        <authorList>
            <person name="Szymczak P."/>
            <person name="Rau M.H."/>
            <person name="Monteiro J.M."/>
            <person name="de Pinho M.G."/>
            <person name="Filipe S.R."/>
            <person name="Vogensen F.K."/>
            <person name="Zeidan A."/>
            <person name="Janzen T."/>
        </authorList>
    </citation>
    <scope>NUCLEOTIDE SEQUENCE [LARGE SCALE GENOMIC DNA]</scope>
</reference>
<dbReference type="EMBL" id="MH937468">
    <property type="protein sequence ID" value="AZF92337.1"/>
    <property type="molecule type" value="Genomic_DNA"/>
</dbReference>
<gene>
    <name evidence="1" type="ORF">CHPC879_0002</name>
</gene>
<sequence>MVKNPYFKQNSGRLPADPPNYLGQVAREVWRKIVPFLEATEKVERIDSFLVETYCTNYEIYKKAYEDIKENGIQKEIIKVIQAQGNGEILGEQSMGFKKNPAVSTMKDATDTLNKIGIQLGLTPKGRAELAEIAGSQADNKSLGDMMKEFLGK</sequence>